<name>N6TQB5_DENPD</name>
<reference evidence="1 3" key="1">
    <citation type="journal article" date="2013" name="Genome Biol.">
        <title>Draft genome of the mountain pine beetle, Dendroctonus ponderosae Hopkins, a major forest pest.</title>
        <authorList>
            <person name="Keeling C.I."/>
            <person name="Yuen M.M."/>
            <person name="Liao N.Y."/>
            <person name="Docking T.R."/>
            <person name="Chan S.K."/>
            <person name="Taylor G.A."/>
            <person name="Palmquist D.L."/>
            <person name="Jackman S.D."/>
            <person name="Nguyen A."/>
            <person name="Li M."/>
            <person name="Henderson H."/>
            <person name="Janes J.K."/>
            <person name="Zhao Y."/>
            <person name="Pandoh P."/>
            <person name="Moore R."/>
            <person name="Sperling F.A."/>
            <person name="Huber D.P."/>
            <person name="Birol I."/>
            <person name="Jones S.J."/>
            <person name="Bohlmann J."/>
        </authorList>
    </citation>
    <scope>NUCLEOTIDE SEQUENCE</scope>
</reference>
<dbReference type="Proteomes" id="UP000030742">
    <property type="component" value="Unassembled WGS sequence"/>
</dbReference>
<evidence type="ECO:0000313" key="3">
    <source>
        <dbReference type="Proteomes" id="UP000030742"/>
    </source>
</evidence>
<dbReference type="AlphaFoldDB" id="N6TQB5"/>
<protein>
    <submittedName>
        <fullName evidence="1">Uncharacterized protein</fullName>
    </submittedName>
</protein>
<dbReference type="STRING" id="77166.N6TQB5"/>
<accession>N6TQB5</accession>
<dbReference type="HOGENOM" id="CLU_861249_0_0_1"/>
<sequence length="323" mass="38550">MFYNEILRYWQIEWYRKNNRTYRFMMDGIRKVINGCIYLCLRPKHIGFYYLDRYMRLMAIDQTPSVINDLMISVINRLIGILGLALSCLYKLNSSLIQLFDYFEPEETIIILIDNDFSVPRFELPIPCELTYGRLLCLAHFLCKTLNQLNQKKENNILTIDETEYLHYIGLVEHQDPSDYMPDQKLSSFLRYLYEYSGLIDPWINNLNYANTQKSADILMLFIGQQACLTIKELDPSQVPYYRANLCSELQFFQEYIKKRTSELYVERNTSAVLYTGEMDYIKKYLLSHWKKDENGKNAIQEVAERNFLLIMTYWFSNICKIQ</sequence>
<gene>
    <name evidence="2" type="ORF">D910_12128</name>
    <name evidence="1" type="ORF">YQE_03234</name>
</gene>
<organism evidence="1">
    <name type="scientific">Dendroctonus ponderosae</name>
    <name type="common">Mountain pine beetle</name>
    <dbReference type="NCBI Taxonomy" id="77166"/>
    <lineage>
        <taxon>Eukaryota</taxon>
        <taxon>Metazoa</taxon>
        <taxon>Ecdysozoa</taxon>
        <taxon>Arthropoda</taxon>
        <taxon>Hexapoda</taxon>
        <taxon>Insecta</taxon>
        <taxon>Pterygota</taxon>
        <taxon>Neoptera</taxon>
        <taxon>Endopterygota</taxon>
        <taxon>Coleoptera</taxon>
        <taxon>Polyphaga</taxon>
        <taxon>Cucujiformia</taxon>
        <taxon>Curculionidae</taxon>
        <taxon>Scolytinae</taxon>
        <taxon>Dendroctonus</taxon>
    </lineage>
</organism>
<dbReference type="EMBL" id="KB740562">
    <property type="protein sequence ID" value="ENN80238.1"/>
    <property type="molecule type" value="Genomic_DNA"/>
</dbReference>
<dbReference type="OrthoDB" id="102511at2759"/>
<proteinExistence type="predicted"/>
<evidence type="ECO:0000313" key="1">
    <source>
        <dbReference type="EMBL" id="ENN80238.1"/>
    </source>
</evidence>
<evidence type="ECO:0000313" key="2">
    <source>
        <dbReference type="EMBL" id="ERL94855.1"/>
    </source>
</evidence>
<feature type="non-terminal residue" evidence="1">
    <location>
        <position position="1"/>
    </location>
</feature>
<dbReference type="EMBL" id="KB632399">
    <property type="protein sequence ID" value="ERL94855.1"/>
    <property type="molecule type" value="Genomic_DNA"/>
</dbReference>